<evidence type="ECO:0000313" key="1">
    <source>
        <dbReference type="EMBL" id="MBP2373918.1"/>
    </source>
</evidence>
<sequence>MKYFPRRSETGIGPEALVELWRAKSQDRGWLRDSDWHCSATRVAAVMLSKRRDPDSAVRSLASRRAAQGVGIAESLTDLQALFEVFPHPDSQGLQVVFADAWVESTDLFSHQLTCWDPGSGLSNRQHFERRVHELGLELERVLERHGVPGQSLHLDVEPVPVDVRALRRLLGTLWH</sequence>
<accession>A0ABS4WCJ5</accession>
<comment type="caution">
    <text evidence="1">The sequence shown here is derived from an EMBL/GenBank/DDBJ whole genome shotgun (WGS) entry which is preliminary data.</text>
</comment>
<reference evidence="1 2" key="1">
    <citation type="submission" date="2021-03" db="EMBL/GenBank/DDBJ databases">
        <title>Sequencing the genomes of 1000 actinobacteria strains.</title>
        <authorList>
            <person name="Klenk H.-P."/>
        </authorList>
    </citation>
    <scope>NUCLEOTIDE SEQUENCE [LARGE SCALE GENOMIC DNA]</scope>
    <source>
        <strain evidence="1 2">DSM 15454</strain>
    </source>
</reference>
<dbReference type="EMBL" id="JAGIOE010000001">
    <property type="protein sequence ID" value="MBP2373918.1"/>
    <property type="molecule type" value="Genomic_DNA"/>
</dbReference>
<dbReference type="RefSeq" id="WP_209907035.1">
    <property type="nucleotide sequence ID" value="NZ_BAAAMI010000011.1"/>
</dbReference>
<name>A0ABS4WCJ5_9MICC</name>
<keyword evidence="2" id="KW-1185">Reference proteome</keyword>
<evidence type="ECO:0000313" key="2">
    <source>
        <dbReference type="Proteomes" id="UP000766570"/>
    </source>
</evidence>
<proteinExistence type="predicted"/>
<gene>
    <name evidence="1" type="ORF">JOF46_001830</name>
</gene>
<organism evidence="1 2">
    <name type="scientific">Paeniglutamicibacter psychrophenolicus</name>
    <dbReference type="NCBI Taxonomy" id="257454"/>
    <lineage>
        <taxon>Bacteria</taxon>
        <taxon>Bacillati</taxon>
        <taxon>Actinomycetota</taxon>
        <taxon>Actinomycetes</taxon>
        <taxon>Micrococcales</taxon>
        <taxon>Micrococcaceae</taxon>
        <taxon>Paeniglutamicibacter</taxon>
    </lineage>
</organism>
<protein>
    <submittedName>
        <fullName evidence="1">Uncharacterized protein</fullName>
    </submittedName>
</protein>
<dbReference type="Proteomes" id="UP000766570">
    <property type="component" value="Unassembled WGS sequence"/>
</dbReference>